<dbReference type="AlphaFoldDB" id="V4KHP8"/>
<dbReference type="Proteomes" id="UP000030689">
    <property type="component" value="Unassembled WGS sequence"/>
</dbReference>
<dbReference type="Gramene" id="ESQ30719">
    <property type="protein sequence ID" value="ESQ30719"/>
    <property type="gene ID" value="EUTSA_v10011911mg"/>
</dbReference>
<keyword evidence="1" id="KW-1133">Transmembrane helix</keyword>
<proteinExistence type="predicted"/>
<protein>
    <submittedName>
        <fullName evidence="2">Uncharacterized protein</fullName>
    </submittedName>
</protein>
<gene>
    <name evidence="2" type="ORF">EUTSA_v10011911mg</name>
</gene>
<feature type="transmembrane region" description="Helical" evidence="1">
    <location>
        <begin position="20"/>
        <end position="40"/>
    </location>
</feature>
<name>V4KHP8_EUTSA</name>
<reference evidence="2 3" key="1">
    <citation type="journal article" date="2013" name="Front. Plant Sci.">
        <title>The Reference Genome of the Halophytic Plant Eutrema salsugineum.</title>
        <authorList>
            <person name="Yang R."/>
            <person name="Jarvis D.E."/>
            <person name="Chen H."/>
            <person name="Beilstein M.A."/>
            <person name="Grimwood J."/>
            <person name="Jenkins J."/>
            <person name="Shu S."/>
            <person name="Prochnik S."/>
            <person name="Xin M."/>
            <person name="Ma C."/>
            <person name="Schmutz J."/>
            <person name="Wing R.A."/>
            <person name="Mitchell-Olds T."/>
            <person name="Schumaker K.S."/>
            <person name="Wang X."/>
        </authorList>
    </citation>
    <scope>NUCLEOTIDE SEQUENCE [LARGE SCALE GENOMIC DNA]</scope>
</reference>
<evidence type="ECO:0000256" key="1">
    <source>
        <dbReference type="SAM" id="Phobius"/>
    </source>
</evidence>
<organism evidence="2 3">
    <name type="scientific">Eutrema salsugineum</name>
    <name type="common">Saltwater cress</name>
    <name type="synonym">Sisymbrium salsugineum</name>
    <dbReference type="NCBI Taxonomy" id="72664"/>
    <lineage>
        <taxon>Eukaryota</taxon>
        <taxon>Viridiplantae</taxon>
        <taxon>Streptophyta</taxon>
        <taxon>Embryophyta</taxon>
        <taxon>Tracheophyta</taxon>
        <taxon>Spermatophyta</taxon>
        <taxon>Magnoliopsida</taxon>
        <taxon>eudicotyledons</taxon>
        <taxon>Gunneridae</taxon>
        <taxon>Pentapetalae</taxon>
        <taxon>rosids</taxon>
        <taxon>malvids</taxon>
        <taxon>Brassicales</taxon>
        <taxon>Brassicaceae</taxon>
        <taxon>Eutremeae</taxon>
        <taxon>Eutrema</taxon>
    </lineage>
</organism>
<evidence type="ECO:0000313" key="3">
    <source>
        <dbReference type="Proteomes" id="UP000030689"/>
    </source>
</evidence>
<dbReference type="EMBL" id="KI517809">
    <property type="protein sequence ID" value="ESQ30719.1"/>
    <property type="molecule type" value="Genomic_DNA"/>
</dbReference>
<keyword evidence="1" id="KW-0812">Transmembrane</keyword>
<evidence type="ECO:0000313" key="2">
    <source>
        <dbReference type="EMBL" id="ESQ30719.1"/>
    </source>
</evidence>
<dbReference type="KEGG" id="eus:EUTSA_v10011911mg"/>
<keyword evidence="3" id="KW-1185">Reference proteome</keyword>
<accession>V4KHP8</accession>
<sequence>MKAVALLSIQGSAMHEHPSSSVLMILGLTLITFSSFHLSLSLARHGKNDLITAKDDNDFLFLPLSFIIRNSTYII</sequence>
<keyword evidence="1" id="KW-0472">Membrane</keyword>